<dbReference type="EMBL" id="HG977197">
    <property type="protein sequence ID" value="CDP80597.1"/>
    <property type="molecule type" value="Genomic_DNA"/>
</dbReference>
<reference evidence="1" key="1">
    <citation type="submission" date="2013-11" db="EMBL/GenBank/DDBJ databases">
        <authorList>
            <person name="GENOMES U."/>
        </authorList>
    </citation>
    <scope>NUCLEOTIDE SEQUENCE</scope>
    <source>
        <strain evidence="1">MVT06</strain>
    </source>
</reference>
<evidence type="ECO:0000313" key="1">
    <source>
        <dbReference type="EMBL" id="CDP80597.1"/>
    </source>
</evidence>
<dbReference type="AlphaFoldDB" id="A0A024LT47"/>
<proteinExistence type="predicted"/>
<accession>A0A024LT47</accession>
<protein>
    <submittedName>
        <fullName evidence="1">Uncharacterized protein</fullName>
    </submittedName>
</protein>
<reference evidence="1" key="2">
    <citation type="submission" date="2014-05" db="EMBL/GenBank/DDBJ databases">
        <title>Genome sequencing of Bartonella spp. isolated from human blood.</title>
        <authorList>
            <person name="Raoult D."/>
        </authorList>
    </citation>
    <scope>NUCLEOTIDE SEQUENCE</scope>
    <source>
        <strain evidence="1">MVT06</strain>
    </source>
</reference>
<gene>
    <name evidence="1" type="ORF">BN1046_01546</name>
</gene>
<name>A0A024LT47_9HYPH</name>
<organism evidence="1">
    <name type="scientific">Bartonella schoenbuchensis</name>
    <dbReference type="NCBI Taxonomy" id="165694"/>
    <lineage>
        <taxon>Bacteria</taxon>
        <taxon>Pseudomonadati</taxon>
        <taxon>Pseudomonadota</taxon>
        <taxon>Alphaproteobacteria</taxon>
        <taxon>Hyphomicrobiales</taxon>
        <taxon>Bartonellaceae</taxon>
        <taxon>Bartonella</taxon>
    </lineage>
</organism>
<sequence length="44" mass="5082">MRTSLRSLFISRQIGNYAEIFPAVLGDFQKICAFDMISIQYHLS</sequence>